<protein>
    <recommendedName>
        <fullName evidence="3">Metallothionein</fullName>
    </recommendedName>
</protein>
<name>A0ABQ9G862_9NEOP</name>
<evidence type="ECO:0000313" key="2">
    <source>
        <dbReference type="Proteomes" id="UP001159363"/>
    </source>
</evidence>
<organism evidence="1 2">
    <name type="scientific">Dryococelus australis</name>
    <dbReference type="NCBI Taxonomy" id="614101"/>
    <lineage>
        <taxon>Eukaryota</taxon>
        <taxon>Metazoa</taxon>
        <taxon>Ecdysozoa</taxon>
        <taxon>Arthropoda</taxon>
        <taxon>Hexapoda</taxon>
        <taxon>Insecta</taxon>
        <taxon>Pterygota</taxon>
        <taxon>Neoptera</taxon>
        <taxon>Polyneoptera</taxon>
        <taxon>Phasmatodea</taxon>
        <taxon>Verophasmatodea</taxon>
        <taxon>Anareolatae</taxon>
        <taxon>Phasmatidae</taxon>
        <taxon>Eurycanthinae</taxon>
        <taxon>Dryococelus</taxon>
    </lineage>
</organism>
<sequence length="75" mass="7868">MCKKKQYSEVCHCGTVRVETDEAARVESAADSASSAYPPTDAVFPSAATLYSAEHRNASRGCGVAVVVISKAETT</sequence>
<gene>
    <name evidence="1" type="ORF">PR048_030165</name>
</gene>
<reference evidence="1 2" key="1">
    <citation type="submission" date="2023-02" db="EMBL/GenBank/DDBJ databases">
        <title>LHISI_Scaffold_Assembly.</title>
        <authorList>
            <person name="Stuart O.P."/>
            <person name="Cleave R."/>
            <person name="Magrath M.J.L."/>
            <person name="Mikheyev A.S."/>
        </authorList>
    </citation>
    <scope>NUCLEOTIDE SEQUENCE [LARGE SCALE GENOMIC DNA]</scope>
    <source>
        <strain evidence="1">Daus_M_001</strain>
        <tissue evidence="1">Leg muscle</tissue>
    </source>
</reference>
<evidence type="ECO:0008006" key="3">
    <source>
        <dbReference type="Google" id="ProtNLM"/>
    </source>
</evidence>
<accession>A0ABQ9G862</accession>
<dbReference type="EMBL" id="JARBHB010000014">
    <property type="protein sequence ID" value="KAJ8868626.1"/>
    <property type="molecule type" value="Genomic_DNA"/>
</dbReference>
<proteinExistence type="predicted"/>
<dbReference type="Proteomes" id="UP001159363">
    <property type="component" value="Chromosome 13"/>
</dbReference>
<comment type="caution">
    <text evidence="1">The sequence shown here is derived from an EMBL/GenBank/DDBJ whole genome shotgun (WGS) entry which is preliminary data.</text>
</comment>
<evidence type="ECO:0000313" key="1">
    <source>
        <dbReference type="EMBL" id="KAJ8868626.1"/>
    </source>
</evidence>
<keyword evidence="2" id="KW-1185">Reference proteome</keyword>